<feature type="domain" description="Prepilin type IV endopeptidase peptidase" evidence="2">
    <location>
        <begin position="39"/>
        <end position="89"/>
    </location>
</feature>
<dbReference type="Proteomes" id="UP000033774">
    <property type="component" value="Unassembled WGS sequence"/>
</dbReference>
<feature type="transmembrane region" description="Helical" evidence="1">
    <location>
        <begin position="7"/>
        <end position="23"/>
    </location>
</feature>
<dbReference type="GO" id="GO:0016020">
    <property type="term" value="C:membrane"/>
    <property type="evidence" value="ECO:0007669"/>
    <property type="project" value="InterPro"/>
</dbReference>
<dbReference type="RefSeq" id="WP_045776160.1">
    <property type="nucleotide sequence ID" value="NZ_LAJY01000319.1"/>
</dbReference>
<comment type="caution">
    <text evidence="3">The sequence shown here is derived from an EMBL/GenBank/DDBJ whole genome shotgun (WGS) entry which is preliminary data.</text>
</comment>
<keyword evidence="4" id="KW-1185">Reference proteome</keyword>
<sequence length="90" mass="9342">MTGGDRLALAGLTLAGAGISALLSRGDWIFGWGVAVDSLLALWLAALALIDARRMILPEILTIPLALAGLALTAWVSPDRLESHLIGLAL</sequence>
<gene>
    <name evidence="3" type="ORF">VZ95_12600</name>
</gene>
<protein>
    <recommendedName>
        <fullName evidence="2">Prepilin type IV endopeptidase peptidase domain-containing protein</fullName>
    </recommendedName>
</protein>
<dbReference type="EMBL" id="LAJY01000319">
    <property type="protein sequence ID" value="KJV09251.1"/>
    <property type="molecule type" value="Genomic_DNA"/>
</dbReference>
<dbReference type="AlphaFoldDB" id="A0A0F3IRB0"/>
<dbReference type="InterPro" id="IPR000045">
    <property type="entry name" value="Prepilin_IV_endopep_pep"/>
</dbReference>
<feature type="non-terminal residue" evidence="3">
    <location>
        <position position="90"/>
    </location>
</feature>
<dbReference type="Pfam" id="PF01478">
    <property type="entry name" value="Peptidase_A24"/>
    <property type="match status" value="1"/>
</dbReference>
<proteinExistence type="predicted"/>
<evidence type="ECO:0000313" key="4">
    <source>
        <dbReference type="Proteomes" id="UP000033774"/>
    </source>
</evidence>
<feature type="transmembrane region" description="Helical" evidence="1">
    <location>
        <begin position="56"/>
        <end position="76"/>
    </location>
</feature>
<evidence type="ECO:0000256" key="1">
    <source>
        <dbReference type="SAM" id="Phobius"/>
    </source>
</evidence>
<feature type="transmembrane region" description="Helical" evidence="1">
    <location>
        <begin position="29"/>
        <end position="49"/>
    </location>
</feature>
<keyword evidence="1" id="KW-0812">Transmembrane</keyword>
<keyword evidence="1" id="KW-0472">Membrane</keyword>
<keyword evidence="1" id="KW-1133">Transmembrane helix</keyword>
<reference evidence="3 4" key="1">
    <citation type="submission" date="2015-03" db="EMBL/GenBank/DDBJ databases">
        <title>Draft genome sequence of Elstera litoralis.</title>
        <authorList>
            <person name="Rahalkar M.C."/>
            <person name="Dhakephalkar P.K."/>
            <person name="Pore S.D."/>
            <person name="Arora P."/>
            <person name="Kapse N.G."/>
            <person name="Pandit P.S."/>
        </authorList>
    </citation>
    <scope>NUCLEOTIDE SEQUENCE [LARGE SCALE GENOMIC DNA]</scope>
    <source>
        <strain evidence="3 4">Dia-1</strain>
    </source>
</reference>
<organism evidence="3 4">
    <name type="scientific">Elstera litoralis</name>
    <dbReference type="NCBI Taxonomy" id="552518"/>
    <lineage>
        <taxon>Bacteria</taxon>
        <taxon>Pseudomonadati</taxon>
        <taxon>Pseudomonadota</taxon>
        <taxon>Alphaproteobacteria</taxon>
        <taxon>Rhodospirillales</taxon>
        <taxon>Rhodospirillaceae</taxon>
        <taxon>Elstera</taxon>
    </lineage>
</organism>
<accession>A0A0F3IRB0</accession>
<evidence type="ECO:0000259" key="2">
    <source>
        <dbReference type="Pfam" id="PF01478"/>
    </source>
</evidence>
<dbReference type="GO" id="GO:0004190">
    <property type="term" value="F:aspartic-type endopeptidase activity"/>
    <property type="evidence" value="ECO:0007669"/>
    <property type="project" value="InterPro"/>
</dbReference>
<evidence type="ECO:0000313" key="3">
    <source>
        <dbReference type="EMBL" id="KJV09251.1"/>
    </source>
</evidence>
<name>A0A0F3IRB0_9PROT</name>